<evidence type="ECO:0000259" key="11">
    <source>
        <dbReference type="Pfam" id="PF07730"/>
    </source>
</evidence>
<dbReference type="InterPro" id="IPR036890">
    <property type="entry name" value="HATPase_C_sf"/>
</dbReference>
<feature type="domain" description="Signal transduction histidine kinase subgroup 3 dimerisation and phosphoacceptor" evidence="11">
    <location>
        <begin position="184"/>
        <end position="248"/>
    </location>
</feature>
<dbReference type="SUPFAM" id="SSF55874">
    <property type="entry name" value="ATPase domain of HSP90 chaperone/DNA topoisomerase II/histidine kinase"/>
    <property type="match status" value="1"/>
</dbReference>
<dbReference type="PANTHER" id="PTHR24421:SF10">
    <property type="entry name" value="NITRATE_NITRITE SENSOR PROTEIN NARQ"/>
    <property type="match status" value="1"/>
</dbReference>
<keyword evidence="13" id="KW-1185">Reference proteome</keyword>
<dbReference type="InterPro" id="IPR050482">
    <property type="entry name" value="Sensor_HK_TwoCompSys"/>
</dbReference>
<evidence type="ECO:0000256" key="6">
    <source>
        <dbReference type="ARBA" id="ARBA00022777"/>
    </source>
</evidence>
<evidence type="ECO:0000256" key="2">
    <source>
        <dbReference type="ARBA" id="ARBA00012438"/>
    </source>
</evidence>
<evidence type="ECO:0000256" key="8">
    <source>
        <dbReference type="ARBA" id="ARBA00023012"/>
    </source>
</evidence>
<dbReference type="EC" id="2.7.13.3" evidence="2"/>
<keyword evidence="6 12" id="KW-0418">Kinase</keyword>
<dbReference type="Pfam" id="PF02518">
    <property type="entry name" value="HATPase_c"/>
    <property type="match status" value="1"/>
</dbReference>
<dbReference type="PANTHER" id="PTHR24421">
    <property type="entry name" value="NITRATE/NITRITE SENSOR PROTEIN NARX-RELATED"/>
    <property type="match status" value="1"/>
</dbReference>
<dbReference type="InterPro" id="IPR003594">
    <property type="entry name" value="HATPase_dom"/>
</dbReference>
<dbReference type="InterPro" id="IPR011712">
    <property type="entry name" value="Sig_transdc_His_kin_sub3_dim/P"/>
</dbReference>
<keyword evidence="9" id="KW-0472">Membrane</keyword>
<feature type="transmembrane region" description="Helical" evidence="9">
    <location>
        <begin position="134"/>
        <end position="154"/>
    </location>
</feature>
<keyword evidence="5" id="KW-0547">Nucleotide-binding</keyword>
<evidence type="ECO:0000256" key="9">
    <source>
        <dbReference type="SAM" id="Phobius"/>
    </source>
</evidence>
<feature type="domain" description="Histidine kinase/HSP90-like ATPase" evidence="10">
    <location>
        <begin position="311"/>
        <end position="403"/>
    </location>
</feature>
<comment type="catalytic activity">
    <reaction evidence="1">
        <text>ATP + protein L-histidine = ADP + protein N-phospho-L-histidine.</text>
        <dbReference type="EC" id="2.7.13.3"/>
    </reaction>
</comment>
<dbReference type="GO" id="GO:0016301">
    <property type="term" value="F:kinase activity"/>
    <property type="evidence" value="ECO:0007669"/>
    <property type="project" value="UniProtKB-KW"/>
</dbReference>
<dbReference type="CDD" id="cd16917">
    <property type="entry name" value="HATPase_UhpB-NarQ-NarX-like"/>
    <property type="match status" value="1"/>
</dbReference>
<keyword evidence="9" id="KW-0812">Transmembrane</keyword>
<accession>A0ABW7QK34</accession>
<evidence type="ECO:0000313" key="13">
    <source>
        <dbReference type="Proteomes" id="UP001610818"/>
    </source>
</evidence>
<name>A0ABW7QK34_9ACTN</name>
<sequence>MSAFDVGLIIALVLLNVVVAVWNGSGSEGHTDCGPWAGLALQILVLLTLLVRRRRPLMVLTVALAASVTMTVSVWLAPGLLVTSVDGAGVWVPLAAPFAAYSAVVYSSRPRVAWVLTGLLTLVATRLWELSFAVAASGVLLTAVPGLLGMYVGARRGLIAALTERAERAEREQFLLAERARAEERVRLAGEMHDVVTHRVSLMVLQAGALRVSSSDEVVRAEAEVLRAAGCQALEELRDVVGVLRSPESLEALESAELVMPNAGDGVGAAGGAQAEGLRLSVLVEESRAVGVDVEFTETGDPSEWSPVVARTAYRVVQEALTNVRKHAPGSSVRVEVRHGSGEVRLRVANSAAAGSVDTELASSGSGSGLKGLGQRVELVGGTFESGPVPGGGFYVESVLPAERRTDVS</sequence>
<dbReference type="Gene3D" id="3.30.565.10">
    <property type="entry name" value="Histidine kinase-like ATPase, C-terminal domain"/>
    <property type="match status" value="1"/>
</dbReference>
<keyword evidence="3" id="KW-0597">Phosphoprotein</keyword>
<dbReference type="Pfam" id="PF07730">
    <property type="entry name" value="HisKA_3"/>
    <property type="match status" value="1"/>
</dbReference>
<proteinExistence type="predicted"/>
<keyword evidence="7" id="KW-0067">ATP-binding</keyword>
<dbReference type="EMBL" id="JBIRGQ010000001">
    <property type="protein sequence ID" value="MFH8544745.1"/>
    <property type="molecule type" value="Genomic_DNA"/>
</dbReference>
<comment type="caution">
    <text evidence="12">The sequence shown here is derived from an EMBL/GenBank/DDBJ whole genome shotgun (WGS) entry which is preliminary data.</text>
</comment>
<evidence type="ECO:0000256" key="1">
    <source>
        <dbReference type="ARBA" id="ARBA00000085"/>
    </source>
</evidence>
<keyword evidence="9" id="KW-1133">Transmembrane helix</keyword>
<evidence type="ECO:0000256" key="4">
    <source>
        <dbReference type="ARBA" id="ARBA00022679"/>
    </source>
</evidence>
<protein>
    <recommendedName>
        <fullName evidence="2">histidine kinase</fullName>
        <ecNumber evidence="2">2.7.13.3</ecNumber>
    </recommendedName>
</protein>
<keyword evidence="8" id="KW-0902">Two-component regulatory system</keyword>
<feature type="transmembrane region" description="Helical" evidence="9">
    <location>
        <begin position="36"/>
        <end position="51"/>
    </location>
</feature>
<gene>
    <name evidence="12" type="ORF">ACH4F9_07000</name>
</gene>
<organism evidence="12 13">
    <name type="scientific">Streptomyces longisporoflavus</name>
    <dbReference type="NCBI Taxonomy" id="28044"/>
    <lineage>
        <taxon>Bacteria</taxon>
        <taxon>Bacillati</taxon>
        <taxon>Actinomycetota</taxon>
        <taxon>Actinomycetes</taxon>
        <taxon>Kitasatosporales</taxon>
        <taxon>Streptomycetaceae</taxon>
        <taxon>Streptomyces</taxon>
    </lineage>
</organism>
<evidence type="ECO:0000256" key="3">
    <source>
        <dbReference type="ARBA" id="ARBA00022553"/>
    </source>
</evidence>
<dbReference type="Gene3D" id="1.20.5.1930">
    <property type="match status" value="1"/>
</dbReference>
<evidence type="ECO:0000313" key="12">
    <source>
        <dbReference type="EMBL" id="MFH8544745.1"/>
    </source>
</evidence>
<evidence type="ECO:0000256" key="5">
    <source>
        <dbReference type="ARBA" id="ARBA00022741"/>
    </source>
</evidence>
<evidence type="ECO:0000259" key="10">
    <source>
        <dbReference type="Pfam" id="PF02518"/>
    </source>
</evidence>
<feature type="transmembrane region" description="Helical" evidence="9">
    <location>
        <begin position="58"/>
        <end position="76"/>
    </location>
</feature>
<dbReference type="RefSeq" id="WP_397708835.1">
    <property type="nucleotide sequence ID" value="NZ_JBIRGN010000001.1"/>
</dbReference>
<feature type="transmembrane region" description="Helical" evidence="9">
    <location>
        <begin position="88"/>
        <end position="105"/>
    </location>
</feature>
<evidence type="ECO:0000256" key="7">
    <source>
        <dbReference type="ARBA" id="ARBA00022840"/>
    </source>
</evidence>
<reference evidence="12 13" key="1">
    <citation type="submission" date="2024-10" db="EMBL/GenBank/DDBJ databases">
        <title>The Natural Products Discovery Center: Release of the First 8490 Sequenced Strains for Exploring Actinobacteria Biosynthetic Diversity.</title>
        <authorList>
            <person name="Kalkreuter E."/>
            <person name="Kautsar S.A."/>
            <person name="Yang D."/>
            <person name="Bader C.D."/>
            <person name="Teijaro C.N."/>
            <person name="Fluegel L."/>
            <person name="Davis C.M."/>
            <person name="Simpson J.R."/>
            <person name="Lauterbach L."/>
            <person name="Steele A.D."/>
            <person name="Gui C."/>
            <person name="Meng S."/>
            <person name="Li G."/>
            <person name="Viehrig K."/>
            <person name="Ye F."/>
            <person name="Su P."/>
            <person name="Kiefer A.F."/>
            <person name="Nichols A."/>
            <person name="Cepeda A.J."/>
            <person name="Yan W."/>
            <person name="Fan B."/>
            <person name="Jiang Y."/>
            <person name="Adhikari A."/>
            <person name="Zheng C.-J."/>
            <person name="Schuster L."/>
            <person name="Cowan T.M."/>
            <person name="Smanski M.J."/>
            <person name="Chevrette M.G."/>
            <person name="De Carvalho L.P.S."/>
            <person name="Shen B."/>
        </authorList>
    </citation>
    <scope>NUCLEOTIDE SEQUENCE [LARGE SCALE GENOMIC DNA]</scope>
    <source>
        <strain evidence="12 13">NPDC017990</strain>
    </source>
</reference>
<keyword evidence="4" id="KW-0808">Transferase</keyword>
<dbReference type="Proteomes" id="UP001610818">
    <property type="component" value="Unassembled WGS sequence"/>
</dbReference>